<dbReference type="FunFam" id="3.30.2410.10:FF:000017">
    <property type="entry name" value="E3 ubiquitin-protein ligase UPL7"/>
    <property type="match status" value="1"/>
</dbReference>
<feature type="compositionally biased region" description="Polar residues" evidence="9">
    <location>
        <begin position="771"/>
        <end position="780"/>
    </location>
</feature>
<evidence type="ECO:0000256" key="3">
    <source>
        <dbReference type="ARBA" id="ARBA00012485"/>
    </source>
</evidence>
<evidence type="ECO:0000256" key="8">
    <source>
        <dbReference type="PROSITE-ProRule" id="PRU00104"/>
    </source>
</evidence>
<dbReference type="InterPro" id="IPR000569">
    <property type="entry name" value="HECT_dom"/>
</dbReference>
<evidence type="ECO:0000256" key="2">
    <source>
        <dbReference type="ARBA" id="ARBA00004906"/>
    </source>
</evidence>
<dbReference type="EC" id="2.3.2.26" evidence="3"/>
<feature type="active site" description="Glycyl thioester intermediate" evidence="8">
    <location>
        <position position="1357"/>
    </location>
</feature>
<dbReference type="Gene3D" id="3.30.2160.10">
    <property type="entry name" value="Hect, E3 ligase catalytic domain"/>
    <property type="match status" value="1"/>
</dbReference>
<evidence type="ECO:0000256" key="9">
    <source>
        <dbReference type="SAM" id="MobiDB-lite"/>
    </source>
</evidence>
<proteinExistence type="inferred from homology"/>
<name>A0A8T0JEN4_CERPU</name>
<keyword evidence="5 8" id="KW-0833">Ubl conjugation pathway</keyword>
<evidence type="ECO:0000256" key="6">
    <source>
        <dbReference type="ARBA" id="ARBA00057703"/>
    </source>
</evidence>
<feature type="region of interest" description="Disordered" evidence="9">
    <location>
        <begin position="662"/>
        <end position="685"/>
    </location>
</feature>
<dbReference type="SUPFAM" id="SSF56204">
    <property type="entry name" value="Hect, E3 ligase catalytic domain"/>
    <property type="match status" value="1"/>
</dbReference>
<dbReference type="GO" id="GO:0006511">
    <property type="term" value="P:ubiquitin-dependent protein catabolic process"/>
    <property type="evidence" value="ECO:0007669"/>
    <property type="project" value="TreeGrafter"/>
</dbReference>
<comment type="function">
    <text evidence="6">Probable E3 ubiquitin-protein ligase which mediates ubiquitination and subsequent proteasomal degradation of target proteins.</text>
</comment>
<evidence type="ECO:0000313" key="11">
    <source>
        <dbReference type="EMBL" id="KAG0593572.1"/>
    </source>
</evidence>
<comment type="catalytic activity">
    <reaction evidence="1">
        <text>S-ubiquitinyl-[E2 ubiquitin-conjugating enzyme]-L-cysteine + [acceptor protein]-L-lysine = [E2 ubiquitin-conjugating enzyme]-L-cysteine + N(6)-ubiquitinyl-[acceptor protein]-L-lysine.</text>
        <dbReference type="EC" id="2.3.2.26"/>
    </reaction>
</comment>
<feature type="compositionally biased region" description="Polar residues" evidence="9">
    <location>
        <begin position="708"/>
        <end position="718"/>
    </location>
</feature>
<dbReference type="Proteomes" id="UP000822688">
    <property type="component" value="Chromosome 1"/>
</dbReference>
<gene>
    <name evidence="11" type="ORF">KC19_1G339700</name>
</gene>
<dbReference type="SMART" id="SM00119">
    <property type="entry name" value="HECTc"/>
    <property type="match status" value="1"/>
</dbReference>
<dbReference type="PROSITE" id="PS50237">
    <property type="entry name" value="HECT"/>
    <property type="match status" value="1"/>
</dbReference>
<protein>
    <recommendedName>
        <fullName evidence="3">HECT-type E3 ubiquitin transferase</fullName>
        <ecNumber evidence="3">2.3.2.26</ecNumber>
    </recommendedName>
</protein>
<sequence length="1389" mass="154141">MIKGTMQQVSRGRQVSLRGASAKEQTRDELFDRVAKERAIRSLARQGASSALVIQRIWRGRSVARKVAAQARAEWDEQFIARHGENHPRVTADAISNQMLRPLFMILRHSSCFNLHQTQASVDDAGRLATCFKLLLQSIHDPDIRYNYCDLSVGFPDKMSKWVHQVRQILRLACGALEKEGRGLREVEQSGTDNNTMALDGSNLAGLAMRVMVALTDSSTWKCFDEQGQEVKKRKANFVVLSLLEWLASGSSGLYLAVRSYILTNFPVPGMKDEQARPRGKRDKFIITASIITVTLRPLLVLSAECNKDADVEDIQNDSKDYSFAAKRAAAQFSAHILTIPFLPQRLPQPLLPALQHPTALSPCLKSFGVPIRSLLRVATSTSAIPSLPSRQGKVDSQLAGVPLSAWALSNLVCLASHTVKDNAHFVNGLVIQDYVQALNCLLEDLNSWIEATRKRRKDEKIAIENEDDKDAEDTKSVGIGDEIGKARETVIFQLLVESIRPLHQNWHLLQLMNEAALNDSSPMIFIAAAKRSLKGTRETNFSLPDVAKLYSSLLPAFSVLNPFGGALPILNLLAFTPGLLPQLWDWLQTSPGLTHLLNINFDAESSINQQVDNLPMKADKEVNTPRRRSTGSRLAAALGWRNRSRSTCFVGDNNVIIGGSSASARTPERQGLVPGRMSVGGISSTRMPERSTILQQRMSVDRGRLTPQRSPQVSNPPRISVDHPRLSDDFWGSDYVPERAEISRSVETPRVTTRQAFSLGRRSAHGRTETWGSGSNRGNSGLDLEPPRRSADGIRADARMMSNRPGRSGESSRPLDILEAISRDMETEEDAAPCRTELDNVKKGPEGVPEDVLPVLLLFCAAYSHLLVVLDDEEFYDRQEPFTLEQQRVISAMLNTMVYYGFYSTYKRRHSLLMDVATKCLKSLYERDCRRSFCPPDLWLAPAMGTRPPTAAAARAHEVAIALEKTGDSSQAPALGAILTTIPHVLPFEERVQIFREFVRSDKLLKRIGGDSVGPGPGTIEIAVRRDHIVEDGFAQLNGLGSKLKFCINVSFVNELGLAEAGLDYGGLFKEFLTDLAKAAFDPGYGLFVQTATEEGLLFPHAAAGSLVHGLRMLEFLGRIVGKALYEGILLEYSFSPLFVSKLLGRYSFLDELSSLDAELHRNLVYLKHHEGDARDLALDFTVTEELFGKHTTVELQSGGADIPVTNENKLQYVHAMADYKLNRQMKPLITAFATGMADIIDPKWLGLFNAKEFNQLLSGGEHDFDVEDLRVHTRYTGGYTENSRSIKMFWEVVRGLEGEERCALLKFVTSCSRAPLLGFKHLQPAFTIHKVACEASVWAVIGGQDVDRLPSASTCYNTLKLPTYKRTSTLREKLRYAIKSNTGFELS</sequence>
<evidence type="ECO:0000259" key="10">
    <source>
        <dbReference type="PROSITE" id="PS50237"/>
    </source>
</evidence>
<feature type="region of interest" description="Disordered" evidence="9">
    <location>
        <begin position="1"/>
        <end position="22"/>
    </location>
</feature>
<keyword evidence="4" id="KW-0808">Transferase</keyword>
<evidence type="ECO:0000256" key="1">
    <source>
        <dbReference type="ARBA" id="ARBA00000885"/>
    </source>
</evidence>
<comment type="similarity">
    <text evidence="7">Belongs to the UPL family.</text>
</comment>
<keyword evidence="12" id="KW-1185">Reference proteome</keyword>
<organism evidence="11 12">
    <name type="scientific">Ceratodon purpureus</name>
    <name type="common">Fire moss</name>
    <name type="synonym">Dicranum purpureum</name>
    <dbReference type="NCBI Taxonomy" id="3225"/>
    <lineage>
        <taxon>Eukaryota</taxon>
        <taxon>Viridiplantae</taxon>
        <taxon>Streptophyta</taxon>
        <taxon>Embryophyta</taxon>
        <taxon>Bryophyta</taxon>
        <taxon>Bryophytina</taxon>
        <taxon>Bryopsida</taxon>
        <taxon>Dicranidae</taxon>
        <taxon>Pseudoditrichales</taxon>
        <taxon>Ditrichaceae</taxon>
        <taxon>Ceratodon</taxon>
    </lineage>
</organism>
<dbReference type="PANTHER" id="PTHR45700:SF2">
    <property type="entry name" value="UBIQUITIN-PROTEIN LIGASE E3C"/>
    <property type="match status" value="1"/>
</dbReference>
<evidence type="ECO:0000313" key="12">
    <source>
        <dbReference type="Proteomes" id="UP000822688"/>
    </source>
</evidence>
<dbReference type="GO" id="GO:0061630">
    <property type="term" value="F:ubiquitin protein ligase activity"/>
    <property type="evidence" value="ECO:0007669"/>
    <property type="project" value="UniProtKB-EC"/>
</dbReference>
<feature type="domain" description="HECT" evidence="10">
    <location>
        <begin position="1045"/>
        <end position="1389"/>
    </location>
</feature>
<feature type="compositionally biased region" description="Polar residues" evidence="9">
    <location>
        <begin position="1"/>
        <end position="13"/>
    </location>
</feature>
<feature type="region of interest" description="Disordered" evidence="9">
    <location>
        <begin position="759"/>
        <end position="794"/>
    </location>
</feature>
<reference evidence="11" key="1">
    <citation type="submission" date="2020-06" db="EMBL/GenBank/DDBJ databases">
        <title>WGS assembly of Ceratodon purpureus strain R40.</title>
        <authorList>
            <person name="Carey S.B."/>
            <person name="Jenkins J."/>
            <person name="Shu S."/>
            <person name="Lovell J.T."/>
            <person name="Sreedasyam A."/>
            <person name="Maumus F."/>
            <person name="Tiley G.P."/>
            <person name="Fernandez-Pozo N."/>
            <person name="Barry K."/>
            <person name="Chen C."/>
            <person name="Wang M."/>
            <person name="Lipzen A."/>
            <person name="Daum C."/>
            <person name="Saski C.A."/>
            <person name="Payton A.C."/>
            <person name="Mcbreen J.C."/>
            <person name="Conrad R.E."/>
            <person name="Kollar L.M."/>
            <person name="Olsson S."/>
            <person name="Huttunen S."/>
            <person name="Landis J.B."/>
            <person name="Wickett N.J."/>
            <person name="Johnson M.G."/>
            <person name="Rensing S.A."/>
            <person name="Grimwood J."/>
            <person name="Schmutz J."/>
            <person name="Mcdaniel S.F."/>
        </authorList>
    </citation>
    <scope>NUCLEOTIDE SEQUENCE</scope>
    <source>
        <strain evidence="11">R40</strain>
    </source>
</reference>
<feature type="region of interest" description="Disordered" evidence="9">
    <location>
        <begin position="703"/>
        <end position="727"/>
    </location>
</feature>
<evidence type="ECO:0000256" key="4">
    <source>
        <dbReference type="ARBA" id="ARBA00022679"/>
    </source>
</evidence>
<accession>A0A8T0JEN4</accession>
<dbReference type="InterPro" id="IPR035983">
    <property type="entry name" value="Hect_E3_ubiquitin_ligase"/>
</dbReference>
<dbReference type="Gene3D" id="3.30.2410.10">
    <property type="entry name" value="Hect, E3 ligase catalytic domain"/>
    <property type="match status" value="1"/>
</dbReference>
<dbReference type="InterPro" id="IPR044611">
    <property type="entry name" value="E3A/B/C-like"/>
</dbReference>
<dbReference type="GO" id="GO:0000209">
    <property type="term" value="P:protein polyubiquitination"/>
    <property type="evidence" value="ECO:0007669"/>
    <property type="project" value="InterPro"/>
</dbReference>
<dbReference type="FunFam" id="3.30.2160.10:FF:000002">
    <property type="entry name" value="Putative Ubiquitin-protein ligase E3C"/>
    <property type="match status" value="1"/>
</dbReference>
<dbReference type="PANTHER" id="PTHR45700">
    <property type="entry name" value="UBIQUITIN-PROTEIN LIGASE E3C"/>
    <property type="match status" value="1"/>
</dbReference>
<comment type="pathway">
    <text evidence="2">Protein modification; protein ubiquitination.</text>
</comment>
<dbReference type="CDD" id="cd00078">
    <property type="entry name" value="HECTc"/>
    <property type="match status" value="1"/>
</dbReference>
<evidence type="ECO:0000256" key="7">
    <source>
        <dbReference type="ARBA" id="ARBA00061247"/>
    </source>
</evidence>
<dbReference type="Pfam" id="PF00632">
    <property type="entry name" value="HECT"/>
    <property type="match status" value="1"/>
</dbReference>
<comment type="caution">
    <text evidence="11">The sequence shown here is derived from an EMBL/GenBank/DDBJ whole genome shotgun (WGS) entry which is preliminary data.</text>
</comment>
<dbReference type="EMBL" id="CM026421">
    <property type="protein sequence ID" value="KAG0593572.1"/>
    <property type="molecule type" value="Genomic_DNA"/>
</dbReference>
<evidence type="ECO:0000256" key="5">
    <source>
        <dbReference type="ARBA" id="ARBA00022786"/>
    </source>
</evidence>
<dbReference type="Gene3D" id="3.90.1750.10">
    <property type="entry name" value="Hect, E3 ligase catalytic domains"/>
    <property type="match status" value="1"/>
</dbReference>